<proteinExistence type="predicted"/>
<evidence type="ECO:0008006" key="3">
    <source>
        <dbReference type="Google" id="ProtNLM"/>
    </source>
</evidence>
<organism evidence="1 2">
    <name type="scientific">Candidatus Merdivivens pullicola</name>
    <dbReference type="NCBI Taxonomy" id="2840872"/>
    <lineage>
        <taxon>Bacteria</taxon>
        <taxon>Pseudomonadati</taxon>
        <taxon>Bacteroidota</taxon>
        <taxon>Bacteroidia</taxon>
        <taxon>Bacteroidales</taxon>
        <taxon>Muribaculaceae</taxon>
        <taxon>Muribaculaceae incertae sedis</taxon>
        <taxon>Candidatus Merdivivens</taxon>
    </lineage>
</organism>
<dbReference type="PROSITE" id="PS51257">
    <property type="entry name" value="PROKAR_LIPOPROTEIN"/>
    <property type="match status" value="1"/>
</dbReference>
<reference evidence="1" key="1">
    <citation type="submission" date="2020-10" db="EMBL/GenBank/DDBJ databases">
        <authorList>
            <person name="Gilroy R."/>
        </authorList>
    </citation>
    <scope>NUCLEOTIDE SEQUENCE</scope>
    <source>
        <strain evidence="1">B1-8020</strain>
    </source>
</reference>
<dbReference type="AlphaFoldDB" id="A0A9D9IIC8"/>
<evidence type="ECO:0000313" key="1">
    <source>
        <dbReference type="EMBL" id="MBO8472136.1"/>
    </source>
</evidence>
<evidence type="ECO:0000313" key="2">
    <source>
        <dbReference type="Proteomes" id="UP000823604"/>
    </source>
</evidence>
<reference evidence="1" key="2">
    <citation type="journal article" date="2021" name="PeerJ">
        <title>Extensive microbial diversity within the chicken gut microbiome revealed by metagenomics and culture.</title>
        <authorList>
            <person name="Gilroy R."/>
            <person name="Ravi A."/>
            <person name="Getino M."/>
            <person name="Pursley I."/>
            <person name="Horton D.L."/>
            <person name="Alikhan N.F."/>
            <person name="Baker D."/>
            <person name="Gharbi K."/>
            <person name="Hall N."/>
            <person name="Watson M."/>
            <person name="Adriaenssens E.M."/>
            <person name="Foster-Nyarko E."/>
            <person name="Jarju S."/>
            <person name="Secka A."/>
            <person name="Antonio M."/>
            <person name="Oren A."/>
            <person name="Chaudhuri R.R."/>
            <person name="La Ragione R."/>
            <person name="Hildebrand F."/>
            <person name="Pallen M.J."/>
        </authorList>
    </citation>
    <scope>NUCLEOTIDE SEQUENCE</scope>
    <source>
        <strain evidence="1">B1-8020</strain>
    </source>
</reference>
<comment type="caution">
    <text evidence="1">The sequence shown here is derived from an EMBL/GenBank/DDBJ whole genome shotgun (WGS) entry which is preliminary data.</text>
</comment>
<sequence>MHKRIYHYRVILLLMSFVIIASCNILEDRDECPCRLLLQAVDLPEGQYEPVVYIYEGGVMKERIEVPVGLLKEGYVHEIARDRDVVIYVWCDSTGRLDFPVFDLNGTTVSGEYGEALPALFRDEVSIDTHAESMTVEIDFNKRFANLDIQILETEKIHGVSISGNNNGYTIGGEPLMDEFFHEPDIARQNGYVRLSSRIPRQTDDGLVINIKYEDGADSRILLGKILENKGYNWDADDLIDISIRIEGGTTGITLKSAEWNTGYDKDLTI</sequence>
<name>A0A9D9IIC8_9BACT</name>
<dbReference type="Proteomes" id="UP000823604">
    <property type="component" value="Unassembled WGS sequence"/>
</dbReference>
<accession>A0A9D9IIC8</accession>
<protein>
    <recommendedName>
        <fullName evidence="3">Lipoprotein</fullName>
    </recommendedName>
</protein>
<dbReference type="EMBL" id="JADIMA010000008">
    <property type="protein sequence ID" value="MBO8472136.1"/>
    <property type="molecule type" value="Genomic_DNA"/>
</dbReference>
<gene>
    <name evidence="1" type="ORF">IAB81_00700</name>
</gene>